<evidence type="ECO:0000313" key="1">
    <source>
        <dbReference type="EMBL" id="SVD83476.1"/>
    </source>
</evidence>
<dbReference type="EMBL" id="UINC01176378">
    <property type="protein sequence ID" value="SVD83476.1"/>
    <property type="molecule type" value="Genomic_DNA"/>
</dbReference>
<feature type="non-terminal residue" evidence="1">
    <location>
        <position position="125"/>
    </location>
</feature>
<proteinExistence type="predicted"/>
<protein>
    <recommendedName>
        <fullName evidence="2">Bacteriophage T4 Gp8 domain-containing protein</fullName>
    </recommendedName>
</protein>
<reference evidence="1" key="1">
    <citation type="submission" date="2018-05" db="EMBL/GenBank/DDBJ databases">
        <authorList>
            <person name="Lanie J.A."/>
            <person name="Ng W.-L."/>
            <person name="Kazmierczak K.M."/>
            <person name="Andrzejewski T.M."/>
            <person name="Davidsen T.M."/>
            <person name="Wayne K.J."/>
            <person name="Tettelin H."/>
            <person name="Glass J.I."/>
            <person name="Rusch D."/>
            <person name="Podicherti R."/>
            <person name="Tsui H.-C.T."/>
            <person name="Winkler M.E."/>
        </authorList>
    </citation>
    <scope>NUCLEOTIDE SEQUENCE</scope>
</reference>
<sequence>MAGFTDYLEDKIINHVFGGTAYTAPTTCYVGLYTATPTDSTAGTEVSGGAYARQSVAWTVIGTGTAQASNTSAITFPAATSDWGTVTHAAVVDAAASGNILAYEELTKTDFVTANPKTVNTGDIF</sequence>
<dbReference type="Pfam" id="PF23140">
    <property type="entry name" value="Gp80"/>
    <property type="match status" value="1"/>
</dbReference>
<gene>
    <name evidence="1" type="ORF">METZ01_LOCUS436330</name>
</gene>
<organism evidence="1">
    <name type="scientific">marine metagenome</name>
    <dbReference type="NCBI Taxonomy" id="408172"/>
    <lineage>
        <taxon>unclassified sequences</taxon>
        <taxon>metagenomes</taxon>
        <taxon>ecological metagenomes</taxon>
    </lineage>
</organism>
<name>A0A382YJL1_9ZZZZ</name>
<accession>A0A382YJL1</accession>
<dbReference type="AlphaFoldDB" id="A0A382YJL1"/>
<evidence type="ECO:0008006" key="2">
    <source>
        <dbReference type="Google" id="ProtNLM"/>
    </source>
</evidence>
<dbReference type="InterPro" id="IPR056908">
    <property type="entry name" value="Gp80-like"/>
</dbReference>